<keyword evidence="2" id="KW-1185">Reference proteome</keyword>
<reference evidence="1 2" key="1">
    <citation type="submission" date="2016-10" db="EMBL/GenBank/DDBJ databases">
        <authorList>
            <person name="de Groot N.N."/>
        </authorList>
    </citation>
    <scope>NUCLEOTIDE SEQUENCE [LARGE SCALE GENOMIC DNA]</scope>
    <source>
        <strain evidence="1 2">DSM 16859</strain>
    </source>
</reference>
<proteinExistence type="predicted"/>
<evidence type="ECO:0000313" key="1">
    <source>
        <dbReference type="EMBL" id="SER98358.1"/>
    </source>
</evidence>
<dbReference type="SUPFAM" id="SSF52540">
    <property type="entry name" value="P-loop containing nucleoside triphosphate hydrolases"/>
    <property type="match status" value="1"/>
</dbReference>
<accession>A0A1H9TMQ9</accession>
<name>A0A1H9TMQ9_9ACTN</name>
<gene>
    <name evidence="1" type="ORF">SAMN05443377_12523</name>
</gene>
<sequence>MALLKQQGAIHALATITAEAGATVALVGDRAQLPAVGRGGVLDMAAQIRGRTYDMTELHRFTDAEHAALTLAMRNRENPGAVFDPLAAMGLVTLRADEKHARDHITAHAGEDVAITVATNDEASALNERIRTGRIERGEVDDTITATGSDELPIGLVT</sequence>
<dbReference type="RefSeq" id="WP_218139317.1">
    <property type="nucleotide sequence ID" value="NZ_FOGZ01000025.1"/>
</dbReference>
<dbReference type="Gene3D" id="3.40.50.300">
    <property type="entry name" value="P-loop containing nucleotide triphosphate hydrolases"/>
    <property type="match status" value="2"/>
</dbReference>
<organism evidence="1 2">
    <name type="scientific">Propionibacterium cyclohexanicum</name>
    <dbReference type="NCBI Taxonomy" id="64702"/>
    <lineage>
        <taxon>Bacteria</taxon>
        <taxon>Bacillati</taxon>
        <taxon>Actinomycetota</taxon>
        <taxon>Actinomycetes</taxon>
        <taxon>Propionibacteriales</taxon>
        <taxon>Propionibacteriaceae</taxon>
        <taxon>Propionibacterium</taxon>
    </lineage>
</organism>
<dbReference type="AlphaFoldDB" id="A0A1H9TMQ9"/>
<dbReference type="InterPro" id="IPR027417">
    <property type="entry name" value="P-loop_NTPase"/>
</dbReference>
<dbReference type="EMBL" id="FOGZ01000025">
    <property type="protein sequence ID" value="SER98358.1"/>
    <property type="molecule type" value="Genomic_DNA"/>
</dbReference>
<evidence type="ECO:0000313" key="2">
    <source>
        <dbReference type="Proteomes" id="UP000198815"/>
    </source>
</evidence>
<dbReference type="Proteomes" id="UP000198815">
    <property type="component" value="Unassembled WGS sequence"/>
</dbReference>
<protein>
    <submittedName>
        <fullName evidence="1">AAA domain-containing protein</fullName>
    </submittedName>
</protein>
<dbReference type="STRING" id="64702.SAMN05443377_12523"/>
<dbReference type="Pfam" id="PF13604">
    <property type="entry name" value="AAA_30"/>
    <property type="match status" value="1"/>
</dbReference>